<dbReference type="InterPro" id="IPR025715">
    <property type="entry name" value="FoP_C"/>
</dbReference>
<sequence>MARRNNVLDNVRNARNTPFQRGNPRNRTRNRNTLSNRNENARRPARSSFKQRNKSGNLARKPASNSNENASGNNRNRFRRNRRPYTTRRFNNFKAKQNFKKNKEAKTADQMDMELDTYMGGEQTKAKLDSDLTKYFQEGANEKA</sequence>
<gene>
    <name evidence="4" type="ORF">MACK_002684</name>
</gene>
<accession>A0A976MEZ7</accession>
<dbReference type="EMBL" id="CP056072">
    <property type="protein sequence ID" value="UKK02591.1"/>
    <property type="molecule type" value="Genomic_DNA"/>
</dbReference>
<protein>
    <recommendedName>
        <fullName evidence="3">Chromatin target of PRMT1 protein C-terminal domain-containing protein</fullName>
    </recommendedName>
</protein>
<dbReference type="AlphaFoldDB" id="A0A976MEZ7"/>
<dbReference type="GO" id="GO:0003723">
    <property type="term" value="F:RNA binding"/>
    <property type="evidence" value="ECO:0007669"/>
    <property type="project" value="UniProtKB-KW"/>
</dbReference>
<name>A0A976MEZ7_THEOR</name>
<evidence type="ECO:0000313" key="5">
    <source>
        <dbReference type="Proteomes" id="UP000244811"/>
    </source>
</evidence>
<feature type="domain" description="Chromatin target of PRMT1 protein C-terminal" evidence="3">
    <location>
        <begin position="50"/>
        <end position="142"/>
    </location>
</feature>
<dbReference type="SMART" id="SM01218">
    <property type="entry name" value="FoP_duplication"/>
    <property type="match status" value="1"/>
</dbReference>
<feature type="compositionally biased region" description="Low complexity" evidence="2">
    <location>
        <begin position="63"/>
        <end position="75"/>
    </location>
</feature>
<evidence type="ECO:0000256" key="1">
    <source>
        <dbReference type="ARBA" id="ARBA00022884"/>
    </source>
</evidence>
<feature type="compositionally biased region" description="Basic residues" evidence="2">
    <location>
        <begin position="76"/>
        <end position="86"/>
    </location>
</feature>
<organism evidence="4 5">
    <name type="scientific">Theileria orientalis</name>
    <dbReference type="NCBI Taxonomy" id="68886"/>
    <lineage>
        <taxon>Eukaryota</taxon>
        <taxon>Sar</taxon>
        <taxon>Alveolata</taxon>
        <taxon>Apicomplexa</taxon>
        <taxon>Aconoidasida</taxon>
        <taxon>Piroplasmida</taxon>
        <taxon>Theileriidae</taxon>
        <taxon>Theileria</taxon>
    </lineage>
</organism>
<proteinExistence type="predicted"/>
<keyword evidence="1" id="KW-0694">RNA-binding</keyword>
<reference evidence="4" key="1">
    <citation type="submission" date="2022-07" db="EMBL/GenBank/DDBJ databases">
        <title>Evaluation of T. orientalis genome assembly methods using nanopore sequencing and analysis of variation between genomes.</title>
        <authorList>
            <person name="Yam J."/>
            <person name="Micallef M.L."/>
            <person name="Liu M."/>
            <person name="Djordjevic S.P."/>
            <person name="Bogema D.R."/>
            <person name="Jenkins C."/>
        </authorList>
    </citation>
    <scope>NUCLEOTIDE SEQUENCE</scope>
    <source>
        <strain evidence="4">Goon Nure</strain>
    </source>
</reference>
<feature type="compositionally biased region" description="Low complexity" evidence="2">
    <location>
        <begin position="87"/>
        <end position="96"/>
    </location>
</feature>
<evidence type="ECO:0000313" key="4">
    <source>
        <dbReference type="EMBL" id="UKK02591.1"/>
    </source>
</evidence>
<feature type="region of interest" description="Disordered" evidence="2">
    <location>
        <begin position="1"/>
        <end position="110"/>
    </location>
</feature>
<evidence type="ECO:0000256" key="2">
    <source>
        <dbReference type="SAM" id="MobiDB-lite"/>
    </source>
</evidence>
<dbReference type="Proteomes" id="UP000244811">
    <property type="component" value="Chromosome 4"/>
</dbReference>
<feature type="compositionally biased region" description="Basic residues" evidence="2">
    <location>
        <begin position="43"/>
        <end position="53"/>
    </location>
</feature>
<evidence type="ECO:0000259" key="3">
    <source>
        <dbReference type="SMART" id="SM01218"/>
    </source>
</evidence>
<dbReference type="Pfam" id="PF13865">
    <property type="entry name" value="FoP_duplication"/>
    <property type="match status" value="1"/>
</dbReference>